<keyword evidence="4" id="KW-0809">Transit peptide</keyword>
<feature type="domain" description="NAD-dependent epimerase/dehydratase" evidence="7">
    <location>
        <begin position="5"/>
        <end position="130"/>
    </location>
</feature>
<keyword evidence="6" id="KW-0472">Membrane</keyword>
<dbReference type="SUPFAM" id="SSF51735">
    <property type="entry name" value="NAD(P)-binding Rossmann-fold domains"/>
    <property type="match status" value="1"/>
</dbReference>
<evidence type="ECO:0000313" key="8">
    <source>
        <dbReference type="EMBL" id="OAA70233.1"/>
    </source>
</evidence>
<comment type="subcellular location">
    <subcellularLocation>
        <location evidence="1">Mitochondrion outer membrane</location>
        <topology evidence="1">Peripheral membrane protein</topology>
    </subcellularLocation>
</comment>
<keyword evidence="3" id="KW-1000">Mitochondrion outer membrane</keyword>
<evidence type="ECO:0000256" key="6">
    <source>
        <dbReference type="ARBA" id="ARBA00023136"/>
    </source>
</evidence>
<dbReference type="InterPro" id="IPR001509">
    <property type="entry name" value="Epimerase_deHydtase"/>
</dbReference>
<proteinExistence type="inferred from homology"/>
<evidence type="ECO:0000256" key="5">
    <source>
        <dbReference type="ARBA" id="ARBA00023128"/>
    </source>
</evidence>
<dbReference type="Pfam" id="PF01370">
    <property type="entry name" value="Epimerase"/>
    <property type="match status" value="1"/>
</dbReference>
<evidence type="ECO:0000313" key="9">
    <source>
        <dbReference type="Proteomes" id="UP000076744"/>
    </source>
</evidence>
<comment type="similarity">
    <text evidence="2">Belongs to the FMP52 family.</text>
</comment>
<gene>
    <name evidence="8" type="ORF">ISF_02207</name>
</gene>
<dbReference type="GO" id="GO:0051170">
    <property type="term" value="P:import into nucleus"/>
    <property type="evidence" value="ECO:0007669"/>
    <property type="project" value="TreeGrafter"/>
</dbReference>
<evidence type="ECO:0000256" key="4">
    <source>
        <dbReference type="ARBA" id="ARBA00022946"/>
    </source>
</evidence>
<dbReference type="Gene3D" id="3.40.50.720">
    <property type="entry name" value="NAD(P)-binding Rossmann-like Domain"/>
    <property type="match status" value="1"/>
</dbReference>
<comment type="caution">
    <text evidence="8">The sequence shown here is derived from an EMBL/GenBank/DDBJ whole genome shotgun (WGS) entry which is preliminary data.</text>
</comment>
<dbReference type="GO" id="GO:0005741">
    <property type="term" value="C:mitochondrial outer membrane"/>
    <property type="evidence" value="ECO:0007669"/>
    <property type="project" value="UniProtKB-SubCell"/>
</dbReference>
<dbReference type="GeneID" id="30018499"/>
<dbReference type="AlphaFoldDB" id="A0A168BKL7"/>
<evidence type="ECO:0000256" key="3">
    <source>
        <dbReference type="ARBA" id="ARBA00022787"/>
    </source>
</evidence>
<reference evidence="8 9" key="1">
    <citation type="journal article" date="2016" name="Genome Biol. Evol.">
        <title>Divergent and convergent evolution of fungal pathogenicity.</title>
        <authorList>
            <person name="Shang Y."/>
            <person name="Xiao G."/>
            <person name="Zheng P."/>
            <person name="Cen K."/>
            <person name="Zhan S."/>
            <person name="Wang C."/>
        </authorList>
    </citation>
    <scope>NUCLEOTIDE SEQUENCE [LARGE SCALE GENOMIC DNA]</scope>
    <source>
        <strain evidence="8 9">ARSEF 2679</strain>
    </source>
</reference>
<dbReference type="RefSeq" id="XP_018706520.1">
    <property type="nucleotide sequence ID" value="XM_018845814.1"/>
</dbReference>
<dbReference type="OrthoDB" id="430436at2759"/>
<dbReference type="FunFam" id="3.40.50.720:FF:000366">
    <property type="entry name" value="Protein FMP52, mitochondrial"/>
    <property type="match status" value="1"/>
</dbReference>
<evidence type="ECO:0000259" key="7">
    <source>
        <dbReference type="Pfam" id="PF01370"/>
    </source>
</evidence>
<dbReference type="EMBL" id="AZHB01000004">
    <property type="protein sequence ID" value="OAA70233.1"/>
    <property type="molecule type" value="Genomic_DNA"/>
</dbReference>
<sequence length="245" mass="25569">MPAAAIIGSTGLVGSNILSTVLAGETYTPVSTITRRAPKATSSALNAVIDADTNKWASLLSNLSPSPATVFSALGTTRAAAGGLANQWKIDHDLNIELARAAKAAGATTFVFISSGGTRGLLSRSVPYSKMKNGVEDAIRELGFEHGIVLKPGVILGEREEARAAESWFQSLTHGLGRVSGAAKDFLGQDAEVIARAAVRAAQIAEEGKAPAKYWVVEASDIIRLGRTEWKEAEKPVEEGAGKTA</sequence>
<evidence type="ECO:0000256" key="2">
    <source>
        <dbReference type="ARBA" id="ARBA00006617"/>
    </source>
</evidence>
<evidence type="ECO:0000256" key="1">
    <source>
        <dbReference type="ARBA" id="ARBA00004450"/>
    </source>
</evidence>
<organism evidence="8 9">
    <name type="scientific">Cordyceps fumosorosea (strain ARSEF 2679)</name>
    <name type="common">Isaria fumosorosea</name>
    <dbReference type="NCBI Taxonomy" id="1081104"/>
    <lineage>
        <taxon>Eukaryota</taxon>
        <taxon>Fungi</taxon>
        <taxon>Dikarya</taxon>
        <taxon>Ascomycota</taxon>
        <taxon>Pezizomycotina</taxon>
        <taxon>Sordariomycetes</taxon>
        <taxon>Hypocreomycetidae</taxon>
        <taxon>Hypocreales</taxon>
        <taxon>Cordycipitaceae</taxon>
        <taxon>Cordyceps</taxon>
    </lineage>
</organism>
<dbReference type="STRING" id="1081104.A0A168BKL7"/>
<dbReference type="InterPro" id="IPR036291">
    <property type="entry name" value="NAD(P)-bd_dom_sf"/>
</dbReference>
<accession>A0A168BKL7</accession>
<dbReference type="Proteomes" id="UP000076744">
    <property type="component" value="Unassembled WGS sequence"/>
</dbReference>
<protein>
    <submittedName>
        <fullName evidence="8">NAD(P)-binding domain protein</fullName>
    </submittedName>
</protein>
<dbReference type="PANTHER" id="PTHR14097">
    <property type="entry name" value="OXIDOREDUCTASE HTATIP2"/>
    <property type="match status" value="1"/>
</dbReference>
<name>A0A168BKL7_CORFA</name>
<keyword evidence="5" id="KW-0496">Mitochondrion</keyword>
<dbReference type="PANTHER" id="PTHR14097:SF7">
    <property type="entry name" value="OXIDOREDUCTASE HTATIP2"/>
    <property type="match status" value="1"/>
</dbReference>
<keyword evidence="9" id="KW-1185">Reference proteome</keyword>